<dbReference type="Gene3D" id="3.20.20.140">
    <property type="entry name" value="Metal-dependent hydrolases"/>
    <property type="match status" value="1"/>
</dbReference>
<feature type="domain" description="Urease" evidence="2">
    <location>
        <begin position="1"/>
        <end position="112"/>
    </location>
</feature>
<gene>
    <name evidence="3" type="ORF">GCM10023191_088490</name>
</gene>
<dbReference type="PANTHER" id="PTHR43440">
    <property type="entry name" value="UREASE"/>
    <property type="match status" value="1"/>
</dbReference>
<dbReference type="InterPro" id="IPR017951">
    <property type="entry name" value="Urease_asu_c"/>
</dbReference>
<evidence type="ECO:0000256" key="1">
    <source>
        <dbReference type="PROSITE-ProRule" id="PRU00700"/>
    </source>
</evidence>
<keyword evidence="4" id="KW-1185">Reference proteome</keyword>
<proteinExistence type="predicted"/>
<dbReference type="EMBL" id="BAABHF010000057">
    <property type="protein sequence ID" value="GAA4516907.1"/>
    <property type="molecule type" value="Genomic_DNA"/>
</dbReference>
<organism evidence="3 4">
    <name type="scientific">Actinoallomurus oryzae</name>
    <dbReference type="NCBI Taxonomy" id="502180"/>
    <lineage>
        <taxon>Bacteria</taxon>
        <taxon>Bacillati</taxon>
        <taxon>Actinomycetota</taxon>
        <taxon>Actinomycetes</taxon>
        <taxon>Streptosporangiales</taxon>
        <taxon>Thermomonosporaceae</taxon>
        <taxon>Actinoallomurus</taxon>
    </lineage>
</organism>
<dbReference type="PROSITE" id="PS51368">
    <property type="entry name" value="UREASE_3"/>
    <property type="match status" value="1"/>
</dbReference>
<evidence type="ECO:0000313" key="3">
    <source>
        <dbReference type="EMBL" id="GAA4516907.1"/>
    </source>
</evidence>
<comment type="caution">
    <text evidence="1">Lacks conserved residue(s) required for the propagation of feature annotation.</text>
</comment>
<dbReference type="InterPro" id="IPR050112">
    <property type="entry name" value="Urease_alpha_subunit"/>
</dbReference>
<keyword evidence="1" id="KW-0963">Cytoplasm</keyword>
<evidence type="ECO:0000313" key="4">
    <source>
        <dbReference type="Proteomes" id="UP001500503"/>
    </source>
</evidence>
<comment type="subcellular location">
    <subcellularLocation>
        <location evidence="1">Cytoplasm</location>
    </subcellularLocation>
</comment>
<sequence length="112" mass="11874">MAAMALFGDPNAAVPTPQPRLCYDTRTRAAATSVAFVAPAAIEDGPADRLAVERELVAVKNMRGRTKADPPANDALPAIEVDADTFAVRGDGEEVDHEPAAVLPMTQHHLLF</sequence>
<dbReference type="PANTHER" id="PTHR43440:SF1">
    <property type="entry name" value="UREASE"/>
    <property type="match status" value="1"/>
</dbReference>
<name>A0ABP8R3B4_9ACTN</name>
<dbReference type="SUPFAM" id="SSF51556">
    <property type="entry name" value="Metallo-dependent hydrolases"/>
    <property type="match status" value="1"/>
</dbReference>
<accession>A0ABP8R3B4</accession>
<comment type="caution">
    <text evidence="3">The sequence shown here is derived from an EMBL/GenBank/DDBJ whole genome shotgun (WGS) entry which is preliminary data.</text>
</comment>
<dbReference type="Proteomes" id="UP001500503">
    <property type="component" value="Unassembled WGS sequence"/>
</dbReference>
<evidence type="ECO:0000259" key="2">
    <source>
        <dbReference type="PROSITE" id="PS51368"/>
    </source>
</evidence>
<dbReference type="InterPro" id="IPR032466">
    <property type="entry name" value="Metal_Hydrolase"/>
</dbReference>
<protein>
    <recommendedName>
        <fullName evidence="2">Urease domain-containing protein</fullName>
    </recommendedName>
</protein>
<reference evidence="4" key="1">
    <citation type="journal article" date="2019" name="Int. J. Syst. Evol. Microbiol.">
        <title>The Global Catalogue of Microorganisms (GCM) 10K type strain sequencing project: providing services to taxonomists for standard genome sequencing and annotation.</title>
        <authorList>
            <consortium name="The Broad Institute Genomics Platform"/>
            <consortium name="The Broad Institute Genome Sequencing Center for Infectious Disease"/>
            <person name="Wu L."/>
            <person name="Ma J."/>
        </authorList>
    </citation>
    <scope>NUCLEOTIDE SEQUENCE [LARGE SCALE GENOMIC DNA]</scope>
    <source>
        <strain evidence="4">JCM 17933</strain>
    </source>
</reference>